<sequence>MNTAISTESRLSMIPSSRQWHASVTVTASGINTSNTAPIHRLPPELLGIIFWFSVPRTSEFVKPSINTAPLLLCRVCRYWRDLAERTPELWSSISFNAFRPYDLAEQAFERWIAHSGNVPLLVKVVVLSKSAYTDGRPVGFGQPHPLLSFIHSLARQSYRWLVADIAVPGKFMSSLLDVEAPILRRLILSDPLAEAGSDITDVWEHNFNLSHAPAVRQLIVRQRLYIRPSIMHPITSIKFDAFSATQIADLFDGCSLLEELGITFTSEVTDFCRTIWTFPRLHTLRIHFFCSQLSPNQSNSSSVFLEHLCSPVLRILSIDGLQKSPNTYLSSLLDRTHGDLESLTLQNITISHTDISEYLLRIPRLKVLHFIESKGFDRRCMRRISWLSGLQANVCPHLRELWLLRSDCHILGLETVENFIASRSPSSADKLRHRHDAHHRDPDTLLEFRFDGTKQQHDDLSRQMSVITAIKNGLKLKS</sequence>
<proteinExistence type="predicted"/>
<dbReference type="AlphaFoldDB" id="A0A286UAB0"/>
<dbReference type="InParanoid" id="A0A286UAB0"/>
<reference evidence="1 2" key="1">
    <citation type="journal article" date="2017" name="Mol. Ecol.">
        <title>Comparative and population genomic landscape of Phellinus noxius: A hypervariable fungus causing root rot in trees.</title>
        <authorList>
            <person name="Chung C.L."/>
            <person name="Lee T.J."/>
            <person name="Akiba M."/>
            <person name="Lee H.H."/>
            <person name="Kuo T.H."/>
            <person name="Liu D."/>
            <person name="Ke H.M."/>
            <person name="Yokoi T."/>
            <person name="Roa M.B."/>
            <person name="Lu M.J."/>
            <person name="Chang Y.Y."/>
            <person name="Ann P.J."/>
            <person name="Tsai J.N."/>
            <person name="Chen C.Y."/>
            <person name="Tzean S.S."/>
            <person name="Ota Y."/>
            <person name="Hattori T."/>
            <person name="Sahashi N."/>
            <person name="Liou R.F."/>
            <person name="Kikuchi T."/>
            <person name="Tsai I.J."/>
        </authorList>
    </citation>
    <scope>NUCLEOTIDE SEQUENCE [LARGE SCALE GENOMIC DNA]</scope>
    <source>
        <strain evidence="1 2">FFPRI411160</strain>
    </source>
</reference>
<keyword evidence="2" id="KW-1185">Reference proteome</keyword>
<dbReference type="Gene3D" id="1.20.1280.50">
    <property type="match status" value="1"/>
</dbReference>
<dbReference type="SUPFAM" id="SSF52047">
    <property type="entry name" value="RNI-like"/>
    <property type="match status" value="1"/>
</dbReference>
<protein>
    <submittedName>
        <fullName evidence="1">Uncharacterized protein</fullName>
    </submittedName>
</protein>
<evidence type="ECO:0000313" key="2">
    <source>
        <dbReference type="Proteomes" id="UP000217199"/>
    </source>
</evidence>
<dbReference type="Gene3D" id="3.80.10.10">
    <property type="entry name" value="Ribonuclease Inhibitor"/>
    <property type="match status" value="1"/>
</dbReference>
<dbReference type="Proteomes" id="UP000217199">
    <property type="component" value="Unassembled WGS sequence"/>
</dbReference>
<dbReference type="OrthoDB" id="3214473at2759"/>
<dbReference type="EMBL" id="NBII01000008">
    <property type="protein sequence ID" value="PAV16444.1"/>
    <property type="molecule type" value="Genomic_DNA"/>
</dbReference>
<accession>A0A286UAB0</accession>
<comment type="caution">
    <text evidence="1">The sequence shown here is derived from an EMBL/GenBank/DDBJ whole genome shotgun (WGS) entry which is preliminary data.</text>
</comment>
<evidence type="ECO:0000313" key="1">
    <source>
        <dbReference type="EMBL" id="PAV16444.1"/>
    </source>
</evidence>
<dbReference type="InterPro" id="IPR032675">
    <property type="entry name" value="LRR_dom_sf"/>
</dbReference>
<gene>
    <name evidence="1" type="ORF">PNOK_0806400</name>
</gene>
<name>A0A286UAB0_9AGAM</name>
<organism evidence="1 2">
    <name type="scientific">Pyrrhoderma noxium</name>
    <dbReference type="NCBI Taxonomy" id="2282107"/>
    <lineage>
        <taxon>Eukaryota</taxon>
        <taxon>Fungi</taxon>
        <taxon>Dikarya</taxon>
        <taxon>Basidiomycota</taxon>
        <taxon>Agaricomycotina</taxon>
        <taxon>Agaricomycetes</taxon>
        <taxon>Hymenochaetales</taxon>
        <taxon>Hymenochaetaceae</taxon>
        <taxon>Pyrrhoderma</taxon>
    </lineage>
</organism>